<protein>
    <submittedName>
        <fullName evidence="4">Polysaccharide deacetylase</fullName>
    </submittedName>
</protein>
<evidence type="ECO:0000313" key="4">
    <source>
        <dbReference type="EMBL" id="KXA07898.1"/>
    </source>
</evidence>
<keyword evidence="2" id="KW-0812">Transmembrane</keyword>
<feature type="compositionally biased region" description="Basic and acidic residues" evidence="1">
    <location>
        <begin position="56"/>
        <end position="70"/>
    </location>
</feature>
<dbReference type="GO" id="GO:0016810">
    <property type="term" value="F:hydrolase activity, acting on carbon-nitrogen (but not peptide) bonds"/>
    <property type="evidence" value="ECO:0007669"/>
    <property type="project" value="InterPro"/>
</dbReference>
<feature type="region of interest" description="Disordered" evidence="1">
    <location>
        <begin position="312"/>
        <end position="334"/>
    </location>
</feature>
<keyword evidence="2" id="KW-0472">Membrane</keyword>
<proteinExistence type="predicted"/>
<organism evidence="4 5">
    <name type="scientific">Clostridium perfringens</name>
    <dbReference type="NCBI Taxonomy" id="1502"/>
    <lineage>
        <taxon>Bacteria</taxon>
        <taxon>Bacillati</taxon>
        <taxon>Bacillota</taxon>
        <taxon>Clostridia</taxon>
        <taxon>Eubacteriales</taxon>
        <taxon>Clostridiaceae</taxon>
        <taxon>Clostridium</taxon>
    </lineage>
</organism>
<comment type="caution">
    <text evidence="4">The sequence shown here is derived from an EMBL/GenBank/DDBJ whole genome shotgun (WGS) entry which is preliminary data.</text>
</comment>
<dbReference type="GO" id="GO:0005975">
    <property type="term" value="P:carbohydrate metabolic process"/>
    <property type="evidence" value="ECO:0007669"/>
    <property type="project" value="InterPro"/>
</dbReference>
<evidence type="ECO:0000259" key="3">
    <source>
        <dbReference type="PROSITE" id="PS51677"/>
    </source>
</evidence>
<dbReference type="CDD" id="cd10944">
    <property type="entry name" value="CE4_SmPgdA_like"/>
    <property type="match status" value="1"/>
</dbReference>
<evidence type="ECO:0000256" key="2">
    <source>
        <dbReference type="SAM" id="Phobius"/>
    </source>
</evidence>
<feature type="region of interest" description="Disordered" evidence="1">
    <location>
        <begin position="55"/>
        <end position="74"/>
    </location>
</feature>
<evidence type="ECO:0000313" key="5">
    <source>
        <dbReference type="Proteomes" id="UP000070646"/>
    </source>
</evidence>
<reference evidence="4 5" key="1">
    <citation type="submission" date="2016-01" db="EMBL/GenBank/DDBJ databases">
        <authorList>
            <person name="Oliw E.H."/>
        </authorList>
    </citation>
    <scope>NUCLEOTIDE SEQUENCE [LARGE SCALE GENOMIC DNA]</scope>
    <source>
        <strain evidence="4 5">MJR7757A</strain>
    </source>
</reference>
<dbReference type="PATRIC" id="fig|1502.174.peg.2564"/>
<dbReference type="Pfam" id="PF01522">
    <property type="entry name" value="Polysacc_deac_1"/>
    <property type="match status" value="1"/>
</dbReference>
<dbReference type="InterPro" id="IPR011330">
    <property type="entry name" value="Glyco_hydro/deAcase_b/a-brl"/>
</dbReference>
<dbReference type="EMBL" id="LRPU01000152">
    <property type="protein sequence ID" value="KXA07898.1"/>
    <property type="molecule type" value="Genomic_DNA"/>
</dbReference>
<evidence type="ECO:0000256" key="1">
    <source>
        <dbReference type="SAM" id="MobiDB-lite"/>
    </source>
</evidence>
<dbReference type="Proteomes" id="UP000070646">
    <property type="component" value="Unassembled WGS sequence"/>
</dbReference>
<sequence length="334" mass="37325">MEMNFVSNKVSNGKHNKYLKRRIAVAVAGIVVLVGVGCGIKSLFSNKANKEALASVKEEQPKKEEEKPKPTDIMPNGNIIYAADSYAVSADEVEKMLQGKSTNTDKEIFLTFDDGPSENTREILKILKEEDVHATFFDIGSALKDNKENQELLKQEIDQGNAVAGHSFSHDYKTLYPGNSVDVNKFMSELNETNEIMKSVLGKNFNARVIRMPGGYMSRRYYRDPNLKALDEAFAKDNIVSIDWDAETGDATGRHYTVEQYVQNSAKNIKSLNHVILLMHDAAAKKETVQALPSIIKFYKEHGYAFKVIKNTPVSDNNSSDSNNNSQNSDNKTK</sequence>
<dbReference type="PANTHER" id="PTHR10587">
    <property type="entry name" value="GLYCOSYL TRANSFERASE-RELATED"/>
    <property type="match status" value="1"/>
</dbReference>
<dbReference type="InterPro" id="IPR050248">
    <property type="entry name" value="Polysacc_deacetylase_ArnD"/>
</dbReference>
<dbReference type="AlphaFoldDB" id="A0A133MV33"/>
<dbReference type="Gene3D" id="3.20.20.370">
    <property type="entry name" value="Glycoside hydrolase/deacetylase"/>
    <property type="match status" value="1"/>
</dbReference>
<name>A0A133MV33_CLOPF</name>
<dbReference type="SUPFAM" id="SSF88713">
    <property type="entry name" value="Glycoside hydrolase/deacetylase"/>
    <property type="match status" value="1"/>
</dbReference>
<dbReference type="PROSITE" id="PS51677">
    <property type="entry name" value="NODB"/>
    <property type="match status" value="1"/>
</dbReference>
<feature type="transmembrane region" description="Helical" evidence="2">
    <location>
        <begin position="23"/>
        <end position="44"/>
    </location>
</feature>
<gene>
    <name evidence="4" type="ORF">HMPREF3222_02546</name>
</gene>
<dbReference type="PANTHER" id="PTHR10587:SF125">
    <property type="entry name" value="POLYSACCHARIDE DEACETYLASE YHEN-RELATED"/>
    <property type="match status" value="1"/>
</dbReference>
<keyword evidence="2" id="KW-1133">Transmembrane helix</keyword>
<accession>A0A133MV33</accession>
<feature type="compositionally biased region" description="Low complexity" evidence="1">
    <location>
        <begin position="315"/>
        <end position="334"/>
    </location>
</feature>
<feature type="domain" description="NodB homology" evidence="3">
    <location>
        <begin position="106"/>
        <end position="307"/>
    </location>
</feature>
<dbReference type="InterPro" id="IPR002509">
    <property type="entry name" value="NODB_dom"/>
</dbReference>